<name>Q13HM9_PARXL</name>
<dbReference type="eggNOG" id="COG3427">
    <property type="taxonomic scope" value="Bacteria"/>
</dbReference>
<dbReference type="EMBL" id="CP000272">
    <property type="protein sequence ID" value="ABE36410.1"/>
    <property type="molecule type" value="Genomic_DNA"/>
</dbReference>
<proteinExistence type="predicted"/>
<dbReference type="InterPro" id="IPR019587">
    <property type="entry name" value="Polyketide_cyclase/dehydratase"/>
</dbReference>
<dbReference type="Proteomes" id="UP000001817">
    <property type="component" value="Chromosome 3"/>
</dbReference>
<dbReference type="CDD" id="cd07812">
    <property type="entry name" value="SRPBCC"/>
    <property type="match status" value="1"/>
</dbReference>
<evidence type="ECO:0000313" key="2">
    <source>
        <dbReference type="Proteomes" id="UP000001817"/>
    </source>
</evidence>
<evidence type="ECO:0000313" key="1">
    <source>
        <dbReference type="EMBL" id="ABE36410.1"/>
    </source>
</evidence>
<keyword evidence="2" id="KW-1185">Reference proteome</keyword>
<sequence>MISTQREIVVQQPPAQAWIFVREIGNWAAQMPGYLKHEEKGPDDSVWTLDIHLGPFSRPVELSVHVVRWLPGEGADFRLKATYEPFHGEGSFRLTAVPGGTNMVMILGTEVTGSMSKLLTAMAAPVLEKVADEFSRNLVAVLGGAPELASPSDRPAQNDTRTSIVSAFRGWLVGIHRRLTRAKT</sequence>
<dbReference type="SUPFAM" id="SSF55961">
    <property type="entry name" value="Bet v1-like"/>
    <property type="match status" value="1"/>
</dbReference>
<gene>
    <name evidence="1" type="ORF">Bxe_C0509</name>
</gene>
<organism evidence="1 2">
    <name type="scientific">Paraburkholderia xenovorans (strain LB400)</name>
    <dbReference type="NCBI Taxonomy" id="266265"/>
    <lineage>
        <taxon>Bacteria</taxon>
        <taxon>Pseudomonadati</taxon>
        <taxon>Pseudomonadota</taxon>
        <taxon>Betaproteobacteria</taxon>
        <taxon>Burkholderiales</taxon>
        <taxon>Burkholderiaceae</taxon>
        <taxon>Paraburkholderia</taxon>
    </lineage>
</organism>
<accession>Q13HM9</accession>
<dbReference type="OrthoDB" id="7503934at2"/>
<dbReference type="AlphaFoldDB" id="Q13HM9"/>
<dbReference type="STRING" id="266265.Bxe_C0509"/>
<dbReference type="Pfam" id="PF10604">
    <property type="entry name" value="Polyketide_cyc2"/>
    <property type="match status" value="1"/>
</dbReference>
<dbReference type="KEGG" id="bxe:Bxe_C0509"/>
<dbReference type="Gene3D" id="3.30.530.20">
    <property type="match status" value="1"/>
</dbReference>
<dbReference type="InterPro" id="IPR023393">
    <property type="entry name" value="START-like_dom_sf"/>
</dbReference>
<dbReference type="KEGG" id="bxb:DR64_7937"/>
<protein>
    <recommendedName>
        <fullName evidence="3">SRPBCC family protein</fullName>
    </recommendedName>
</protein>
<dbReference type="PATRIC" id="fig|266265.5.peg.8268"/>
<reference evidence="1 2" key="1">
    <citation type="journal article" date="2006" name="Proc. Natl. Acad. Sci. U.S.A.">
        <title>Burkholderia xenovorans LB400 harbors a multi-replicon, 9.73-Mbp genome shaped for versatility.</title>
        <authorList>
            <person name="Chain P.S."/>
            <person name="Denef V.J."/>
            <person name="Konstantinidis K.T."/>
            <person name="Vergez L.M."/>
            <person name="Agullo L."/>
            <person name="Reyes V.L."/>
            <person name="Hauser L."/>
            <person name="Cordova M."/>
            <person name="Gomez L."/>
            <person name="Gonzalez M."/>
            <person name="Land M."/>
            <person name="Lao V."/>
            <person name="Larimer F."/>
            <person name="LiPuma J.J."/>
            <person name="Mahenthiralingam E."/>
            <person name="Malfatti S.A."/>
            <person name="Marx C.J."/>
            <person name="Parnell J.J."/>
            <person name="Ramette A."/>
            <person name="Richardson P."/>
            <person name="Seeger M."/>
            <person name="Smith D."/>
            <person name="Spilker T."/>
            <person name="Sul W.J."/>
            <person name="Tsoi T.V."/>
            <person name="Ulrich L.E."/>
            <person name="Zhulin I.B."/>
            <person name="Tiedje J.M."/>
        </authorList>
    </citation>
    <scope>NUCLEOTIDE SEQUENCE [LARGE SCALE GENOMIC DNA]</scope>
    <source>
        <strain evidence="1 2">LB400</strain>
    </source>
</reference>
<dbReference type="RefSeq" id="WP_011493666.1">
    <property type="nucleotide sequence ID" value="NC_007953.1"/>
</dbReference>
<evidence type="ECO:0008006" key="3">
    <source>
        <dbReference type="Google" id="ProtNLM"/>
    </source>
</evidence>